<dbReference type="AlphaFoldDB" id="A0A7J0BIU1"/>
<feature type="domain" description="Serine dehydratase-like alpha subunit" evidence="12">
    <location>
        <begin position="254"/>
        <end position="513"/>
    </location>
</feature>
<evidence type="ECO:0000259" key="12">
    <source>
        <dbReference type="Pfam" id="PF03313"/>
    </source>
</evidence>
<dbReference type="SUPFAM" id="SSF143548">
    <property type="entry name" value="Serine metabolism enzymes domain"/>
    <property type="match status" value="1"/>
</dbReference>
<comment type="cofactor">
    <cofactor evidence="1">
        <name>[4Fe-4S] cluster</name>
        <dbReference type="ChEBI" id="CHEBI:49883"/>
    </cofactor>
</comment>
<keyword evidence="7" id="KW-0479">Metal-binding</keyword>
<sequence length="529" mass="54998">MGNAFPEPVSIFNDVIGPVMTGPSSSHTAGPARIGRAVHGLAGGVSRAVIHFKKDGAYPGTYRGQGTDKGFIGGLLGFGPEHELLGASLQEAGRRGLEFAFEIEDNPHPHPNTARIVVTDARGSEREFLTESTGGGMFRIFAMDGFPVSVSGEYWELFIQSPRSEVLEGVAETALVLGCRVERRDGSSGSLLQITGQAPFAPDLLHVAETLRKNEGCRISRLDPLLPVPGRFRYDMPFFTAGEALKSCKGAAVSAAELAFAYEKARSGDSHAAILSRMTDVVRVMRQAAAMGMEKELPVTGFLKPKAAQMARAVSEVRLADLGIMNRGMVIATAIMEYNSSGGIVVAAPTAGSCGILPAVVLSLAESLALSPDTLAEAEAEAMLVAGLVGVFIAHQATFAAEVCACQAEVGAASAMAAAAAVQLLGGTAEQAFAAAGLALQNLLGLICDPVAGLVEIPCVNRNTMGAANAVASANMVMAGFDPVIPLDEVIGTMLRVGKMLPGEFRCTNLGGLCTTPTAIGIRESLDLR</sequence>
<dbReference type="GO" id="GO:0051539">
    <property type="term" value="F:4 iron, 4 sulfur cluster binding"/>
    <property type="evidence" value="ECO:0007669"/>
    <property type="project" value="UniProtKB-KW"/>
</dbReference>
<keyword evidence="14" id="KW-1185">Reference proteome</keyword>
<comment type="pathway">
    <text evidence="2">Carbohydrate biosynthesis; gluconeogenesis.</text>
</comment>
<comment type="caution">
    <text evidence="13">The sequence shown here is derived from an EMBL/GenBank/DDBJ whole genome shotgun (WGS) entry which is preliminary data.</text>
</comment>
<dbReference type="EMBL" id="BLVO01000013">
    <property type="protein sequence ID" value="GFM33468.1"/>
    <property type="molecule type" value="Genomic_DNA"/>
</dbReference>
<dbReference type="GO" id="GO:0003941">
    <property type="term" value="F:L-serine ammonia-lyase activity"/>
    <property type="evidence" value="ECO:0007669"/>
    <property type="project" value="UniProtKB-EC"/>
</dbReference>
<keyword evidence="5" id="KW-0312">Gluconeogenesis</keyword>
<dbReference type="InterPro" id="IPR051318">
    <property type="entry name" value="Fe-S_L-Ser"/>
</dbReference>
<dbReference type="GO" id="GO:0006094">
    <property type="term" value="P:gluconeogenesis"/>
    <property type="evidence" value="ECO:0007669"/>
    <property type="project" value="UniProtKB-KW"/>
</dbReference>
<keyword evidence="6" id="KW-0004">4Fe-4S</keyword>
<evidence type="ECO:0000256" key="3">
    <source>
        <dbReference type="ARBA" id="ARBA00008636"/>
    </source>
</evidence>
<name>A0A7J0BIU1_9BACT</name>
<protein>
    <recommendedName>
        <fullName evidence="4">L-serine ammonia-lyase</fullName>
        <ecNumber evidence="4">4.3.1.17</ecNumber>
    </recommendedName>
</protein>
<comment type="similarity">
    <text evidence="3">Belongs to the iron-sulfur dependent L-serine dehydratase family.</text>
</comment>
<evidence type="ECO:0000256" key="1">
    <source>
        <dbReference type="ARBA" id="ARBA00001966"/>
    </source>
</evidence>
<keyword evidence="8" id="KW-0408">Iron</keyword>
<evidence type="ECO:0000313" key="14">
    <source>
        <dbReference type="Proteomes" id="UP000503840"/>
    </source>
</evidence>
<dbReference type="EC" id="4.3.1.17" evidence="4"/>
<gene>
    <name evidence="13" type="ORF">DSM101010T_18330</name>
</gene>
<dbReference type="InterPro" id="IPR029009">
    <property type="entry name" value="ASB_dom_sf"/>
</dbReference>
<dbReference type="RefSeq" id="WP_174405127.1">
    <property type="nucleotide sequence ID" value="NZ_BLVO01000013.1"/>
</dbReference>
<dbReference type="Pfam" id="PF03313">
    <property type="entry name" value="SDH_alpha"/>
    <property type="match status" value="1"/>
</dbReference>
<dbReference type="PANTHER" id="PTHR30182:SF1">
    <property type="entry name" value="L-SERINE DEHYDRATASE 1"/>
    <property type="match status" value="1"/>
</dbReference>
<evidence type="ECO:0000256" key="11">
    <source>
        <dbReference type="ARBA" id="ARBA00049406"/>
    </source>
</evidence>
<dbReference type="PANTHER" id="PTHR30182">
    <property type="entry name" value="L-SERINE DEHYDRATASE"/>
    <property type="match status" value="1"/>
</dbReference>
<evidence type="ECO:0000256" key="8">
    <source>
        <dbReference type="ARBA" id="ARBA00023004"/>
    </source>
</evidence>
<evidence type="ECO:0000256" key="7">
    <source>
        <dbReference type="ARBA" id="ARBA00022723"/>
    </source>
</evidence>
<dbReference type="Gene3D" id="3.30.1330.90">
    <property type="entry name" value="D-3-phosphoglycerate dehydrogenase, domain 3"/>
    <property type="match status" value="1"/>
</dbReference>
<evidence type="ECO:0000256" key="10">
    <source>
        <dbReference type="ARBA" id="ARBA00023239"/>
    </source>
</evidence>
<evidence type="ECO:0000256" key="6">
    <source>
        <dbReference type="ARBA" id="ARBA00022485"/>
    </source>
</evidence>
<keyword evidence="9" id="KW-0411">Iron-sulfur</keyword>
<keyword evidence="10" id="KW-0456">Lyase</keyword>
<evidence type="ECO:0000256" key="4">
    <source>
        <dbReference type="ARBA" id="ARBA00012093"/>
    </source>
</evidence>
<reference evidence="13 14" key="1">
    <citation type="submission" date="2020-05" db="EMBL/GenBank/DDBJ databases">
        <title>Draft genome sequence of Desulfovibrio sp. strain HN2T.</title>
        <authorList>
            <person name="Ueno A."/>
            <person name="Tamazawa S."/>
            <person name="Tamamura S."/>
            <person name="Murakami T."/>
            <person name="Kiyama T."/>
            <person name="Inomata H."/>
            <person name="Amano Y."/>
            <person name="Miyakawa K."/>
            <person name="Tamaki H."/>
            <person name="Naganuma T."/>
            <person name="Kaneko K."/>
        </authorList>
    </citation>
    <scope>NUCLEOTIDE SEQUENCE [LARGE SCALE GENOMIC DNA]</scope>
    <source>
        <strain evidence="13 14">HN2</strain>
    </source>
</reference>
<dbReference type="InterPro" id="IPR005130">
    <property type="entry name" value="Ser_deHydtase-like_asu"/>
</dbReference>
<comment type="catalytic activity">
    <reaction evidence="11">
        <text>L-serine = pyruvate + NH4(+)</text>
        <dbReference type="Rhea" id="RHEA:19169"/>
        <dbReference type="ChEBI" id="CHEBI:15361"/>
        <dbReference type="ChEBI" id="CHEBI:28938"/>
        <dbReference type="ChEBI" id="CHEBI:33384"/>
        <dbReference type="EC" id="4.3.1.17"/>
    </reaction>
</comment>
<evidence type="ECO:0000313" key="13">
    <source>
        <dbReference type="EMBL" id="GFM33468.1"/>
    </source>
</evidence>
<proteinExistence type="inferred from homology"/>
<evidence type="ECO:0000256" key="2">
    <source>
        <dbReference type="ARBA" id="ARBA00004742"/>
    </source>
</evidence>
<accession>A0A7J0BIU1</accession>
<organism evidence="13 14">
    <name type="scientific">Desulfovibrio subterraneus</name>
    <dbReference type="NCBI Taxonomy" id="2718620"/>
    <lineage>
        <taxon>Bacteria</taxon>
        <taxon>Pseudomonadati</taxon>
        <taxon>Thermodesulfobacteriota</taxon>
        <taxon>Desulfovibrionia</taxon>
        <taxon>Desulfovibrionales</taxon>
        <taxon>Desulfovibrionaceae</taxon>
        <taxon>Desulfovibrio</taxon>
    </lineage>
</organism>
<dbReference type="GO" id="GO:0046872">
    <property type="term" value="F:metal ion binding"/>
    <property type="evidence" value="ECO:0007669"/>
    <property type="project" value="UniProtKB-KW"/>
</dbReference>
<dbReference type="Proteomes" id="UP000503840">
    <property type="component" value="Unassembled WGS sequence"/>
</dbReference>
<evidence type="ECO:0000256" key="5">
    <source>
        <dbReference type="ARBA" id="ARBA00022432"/>
    </source>
</evidence>
<evidence type="ECO:0000256" key="9">
    <source>
        <dbReference type="ARBA" id="ARBA00023014"/>
    </source>
</evidence>